<accession>A0ABD2WTX6</accession>
<dbReference type="EMBL" id="JBJJXI010000074">
    <property type="protein sequence ID" value="KAL3396029.1"/>
    <property type="molecule type" value="Genomic_DNA"/>
</dbReference>
<feature type="compositionally biased region" description="Low complexity" evidence="1">
    <location>
        <begin position="146"/>
        <end position="163"/>
    </location>
</feature>
<feature type="region of interest" description="Disordered" evidence="1">
    <location>
        <begin position="288"/>
        <end position="335"/>
    </location>
</feature>
<dbReference type="Proteomes" id="UP001627154">
    <property type="component" value="Unassembled WGS sequence"/>
</dbReference>
<evidence type="ECO:0000256" key="1">
    <source>
        <dbReference type="SAM" id="MobiDB-lite"/>
    </source>
</evidence>
<feature type="region of interest" description="Disordered" evidence="1">
    <location>
        <begin position="146"/>
        <end position="177"/>
    </location>
</feature>
<keyword evidence="3" id="KW-1185">Reference proteome</keyword>
<reference evidence="2 3" key="1">
    <citation type="journal article" date="2024" name="bioRxiv">
        <title>A reference genome for Trichogramma kaykai: A tiny desert-dwelling parasitoid wasp with competing sex-ratio distorters.</title>
        <authorList>
            <person name="Culotta J."/>
            <person name="Lindsey A.R."/>
        </authorList>
    </citation>
    <scope>NUCLEOTIDE SEQUENCE [LARGE SCALE GENOMIC DNA]</scope>
    <source>
        <strain evidence="2 3">KSX58</strain>
    </source>
</reference>
<name>A0ABD2WTX6_9HYME</name>
<sequence length="335" mass="38764">MAEGSKKPAPANAELSQSRAEEAARHQRNLWHNREEYMLRMLDGATEQVYRQEGAPSNQPQLDCVDLRRRRRETMKLCRGYCEQLGIRPREMTEKQKRHEDRCVCPDNQKYVRMRRQHFGRQNLLAWQQERLPGGQDLGVRHAIQARQGQAAHAEAARAGQAASVPRPGGDQERRPGHERLAAAQARRGRRAAVGPDTRVRCHAKTNDLDRVLTCLRVCRQIEEIIKVDEEHRKEMKLLRWARKYRAKKRKKELAKMKRELAKAGKQPCRDRGDLEFELGEVLERLEREAGLNADDEDEDDDDGDRYSESDDDDFDFDEDDNDRVAPLSVIPVSS</sequence>
<feature type="region of interest" description="Disordered" evidence="1">
    <location>
        <begin position="1"/>
        <end position="26"/>
    </location>
</feature>
<dbReference type="AlphaFoldDB" id="A0ABD2WTX6"/>
<comment type="caution">
    <text evidence="2">The sequence shown here is derived from an EMBL/GenBank/DDBJ whole genome shotgun (WGS) entry which is preliminary data.</text>
</comment>
<protein>
    <submittedName>
        <fullName evidence="2">Uncharacterized protein</fullName>
    </submittedName>
</protein>
<feature type="compositionally biased region" description="Acidic residues" evidence="1">
    <location>
        <begin position="294"/>
        <end position="322"/>
    </location>
</feature>
<evidence type="ECO:0000313" key="3">
    <source>
        <dbReference type="Proteomes" id="UP001627154"/>
    </source>
</evidence>
<evidence type="ECO:0000313" key="2">
    <source>
        <dbReference type="EMBL" id="KAL3396029.1"/>
    </source>
</evidence>
<organism evidence="2 3">
    <name type="scientific">Trichogramma kaykai</name>
    <dbReference type="NCBI Taxonomy" id="54128"/>
    <lineage>
        <taxon>Eukaryota</taxon>
        <taxon>Metazoa</taxon>
        <taxon>Ecdysozoa</taxon>
        <taxon>Arthropoda</taxon>
        <taxon>Hexapoda</taxon>
        <taxon>Insecta</taxon>
        <taxon>Pterygota</taxon>
        <taxon>Neoptera</taxon>
        <taxon>Endopterygota</taxon>
        <taxon>Hymenoptera</taxon>
        <taxon>Apocrita</taxon>
        <taxon>Proctotrupomorpha</taxon>
        <taxon>Chalcidoidea</taxon>
        <taxon>Trichogrammatidae</taxon>
        <taxon>Trichogramma</taxon>
    </lineage>
</organism>
<proteinExistence type="predicted"/>
<gene>
    <name evidence="2" type="ORF">TKK_009902</name>
</gene>